<evidence type="ECO:0000256" key="7">
    <source>
        <dbReference type="PROSITE-ProRule" id="PRU10016"/>
    </source>
</evidence>
<evidence type="ECO:0000259" key="8">
    <source>
        <dbReference type="Pfam" id="PF00303"/>
    </source>
</evidence>
<dbReference type="UniPathway" id="UPA00575"/>
<evidence type="ECO:0000256" key="3">
    <source>
        <dbReference type="ARBA" id="ARBA00022603"/>
    </source>
</evidence>
<dbReference type="PRINTS" id="PR00108">
    <property type="entry name" value="THYMDSNTHASE"/>
</dbReference>
<dbReference type="InterPro" id="IPR036926">
    <property type="entry name" value="Thymidate_synth/dCMP_Mease_sf"/>
</dbReference>
<evidence type="ECO:0000256" key="1">
    <source>
        <dbReference type="ARBA" id="ARBA00004992"/>
    </source>
</evidence>
<name>A0A6A7CA84_9PEZI</name>
<dbReference type="FunFam" id="3.30.572.10:FF:000013">
    <property type="entry name" value="Thymidylate synthase"/>
    <property type="match status" value="1"/>
</dbReference>
<dbReference type="Proteomes" id="UP000799421">
    <property type="component" value="Unassembled WGS sequence"/>
</dbReference>
<dbReference type="PROSITE" id="PS00091">
    <property type="entry name" value="THYMIDYLATE_SYNTHASE"/>
    <property type="match status" value="1"/>
</dbReference>
<dbReference type="InterPro" id="IPR045097">
    <property type="entry name" value="Thymidate_synth/dCMP_Mease"/>
</dbReference>
<keyword evidence="4" id="KW-0808">Transferase</keyword>
<dbReference type="GO" id="GO:0005829">
    <property type="term" value="C:cytosol"/>
    <property type="evidence" value="ECO:0007669"/>
    <property type="project" value="TreeGrafter"/>
</dbReference>
<feature type="active site" evidence="7">
    <location>
        <position position="176"/>
    </location>
</feature>
<dbReference type="EC" id="2.1.1.45" evidence="2"/>
<dbReference type="CDD" id="cd00351">
    <property type="entry name" value="TS_Pyrimidine_HMase"/>
    <property type="match status" value="1"/>
</dbReference>
<protein>
    <recommendedName>
        <fullName evidence="2">thymidylate synthase</fullName>
        <ecNumber evidence="2">2.1.1.45</ecNumber>
    </recommendedName>
</protein>
<accession>A0A6A7CA84</accession>
<dbReference type="GO" id="GO:0004799">
    <property type="term" value="F:thymidylate synthase activity"/>
    <property type="evidence" value="ECO:0007669"/>
    <property type="project" value="UniProtKB-EC"/>
</dbReference>
<evidence type="ECO:0000313" key="9">
    <source>
        <dbReference type="EMBL" id="KAF2864424.1"/>
    </source>
</evidence>
<dbReference type="HAMAP" id="MF_00008">
    <property type="entry name" value="Thymidy_synth_bact"/>
    <property type="match status" value="1"/>
</dbReference>
<dbReference type="Gene3D" id="3.30.572.10">
    <property type="entry name" value="Thymidylate synthase/dCMP hydroxymethylase domain"/>
    <property type="match status" value="1"/>
</dbReference>
<comment type="pathway">
    <text evidence="1">Pyrimidine metabolism; dTTP biosynthesis.</text>
</comment>
<dbReference type="PANTHER" id="PTHR11548">
    <property type="entry name" value="THYMIDYLATE SYNTHASE 1"/>
    <property type="match status" value="1"/>
</dbReference>
<dbReference type="GO" id="GO:0032259">
    <property type="term" value="P:methylation"/>
    <property type="evidence" value="ECO:0007669"/>
    <property type="project" value="UniProtKB-KW"/>
</dbReference>
<dbReference type="OrthoDB" id="766at2759"/>
<dbReference type="EMBL" id="MU005957">
    <property type="protein sequence ID" value="KAF2864424.1"/>
    <property type="molecule type" value="Genomic_DNA"/>
</dbReference>
<sequence length="302" mass="34092">MTHEELQYLDLIRTILTDGEKRPDRTGTGTRSIPFPPQHRYRLSADDGTLILPLLTTKRVFLRAVVAELLWFVSGDTSAKTLQDQDVKIWDGNASRAYLDSVGLTDREEGDLGPVYGFQWRHFGAEYSSCHEDYTGKGVDQLKEVIHKLKTNPYDRRIILTAWNPADLPKMALPPCHMFAQFYVSFPEGGKGKGVLHSLLYQRSCDMGLGVPFNIASYALLTHMIARVCDLTPGTFTHTMGDAHVYLDHEDALREQIKREPRPFPTLELKKPAGSDVDGWLPTDFVVKDYDPHKGLAMKMSV</sequence>
<evidence type="ECO:0000256" key="2">
    <source>
        <dbReference type="ARBA" id="ARBA00011947"/>
    </source>
</evidence>
<dbReference type="NCBIfam" id="TIGR03284">
    <property type="entry name" value="thym_sym"/>
    <property type="match status" value="1"/>
</dbReference>
<dbReference type="Pfam" id="PF00303">
    <property type="entry name" value="Thymidylat_synt"/>
    <property type="match status" value="1"/>
</dbReference>
<dbReference type="InterPro" id="IPR023451">
    <property type="entry name" value="Thymidate_synth/dCMP_Mease_dom"/>
</dbReference>
<evidence type="ECO:0000256" key="6">
    <source>
        <dbReference type="ARBA" id="ARBA00047344"/>
    </source>
</evidence>
<keyword evidence="5" id="KW-0545">Nucleotide biosynthesis</keyword>
<feature type="domain" description="Thymidylate synthase/dCMP hydroxymethylase" evidence="8">
    <location>
        <begin position="7"/>
        <end position="302"/>
    </location>
</feature>
<dbReference type="SUPFAM" id="SSF55831">
    <property type="entry name" value="Thymidylate synthase/dCMP hydroxymethylase"/>
    <property type="match status" value="1"/>
</dbReference>
<dbReference type="GO" id="GO:0006231">
    <property type="term" value="P:dTMP biosynthetic process"/>
    <property type="evidence" value="ECO:0007669"/>
    <property type="project" value="InterPro"/>
</dbReference>
<dbReference type="InterPro" id="IPR000398">
    <property type="entry name" value="Thymidylate_synthase"/>
</dbReference>
<comment type="catalytic activity">
    <reaction evidence="6">
        <text>dUMP + (6R)-5,10-methylene-5,6,7,8-tetrahydrofolate = 7,8-dihydrofolate + dTMP</text>
        <dbReference type="Rhea" id="RHEA:12104"/>
        <dbReference type="ChEBI" id="CHEBI:15636"/>
        <dbReference type="ChEBI" id="CHEBI:57451"/>
        <dbReference type="ChEBI" id="CHEBI:63528"/>
        <dbReference type="ChEBI" id="CHEBI:246422"/>
        <dbReference type="EC" id="2.1.1.45"/>
    </reaction>
</comment>
<keyword evidence="3" id="KW-0489">Methyltransferase</keyword>
<evidence type="ECO:0000313" key="10">
    <source>
        <dbReference type="Proteomes" id="UP000799421"/>
    </source>
</evidence>
<dbReference type="GO" id="GO:0005739">
    <property type="term" value="C:mitochondrion"/>
    <property type="evidence" value="ECO:0007669"/>
    <property type="project" value="TreeGrafter"/>
</dbReference>
<keyword evidence="10" id="KW-1185">Reference proteome</keyword>
<dbReference type="PANTHER" id="PTHR11548:SF2">
    <property type="entry name" value="THYMIDYLATE SYNTHASE"/>
    <property type="match status" value="1"/>
</dbReference>
<evidence type="ECO:0000256" key="5">
    <source>
        <dbReference type="ARBA" id="ARBA00022727"/>
    </source>
</evidence>
<dbReference type="AlphaFoldDB" id="A0A6A7CA84"/>
<evidence type="ECO:0000256" key="4">
    <source>
        <dbReference type="ARBA" id="ARBA00022679"/>
    </source>
</evidence>
<reference evidence="9" key="1">
    <citation type="journal article" date="2020" name="Stud. Mycol.">
        <title>101 Dothideomycetes genomes: a test case for predicting lifestyles and emergence of pathogens.</title>
        <authorList>
            <person name="Haridas S."/>
            <person name="Albert R."/>
            <person name="Binder M."/>
            <person name="Bloem J."/>
            <person name="Labutti K."/>
            <person name="Salamov A."/>
            <person name="Andreopoulos B."/>
            <person name="Baker S."/>
            <person name="Barry K."/>
            <person name="Bills G."/>
            <person name="Bluhm B."/>
            <person name="Cannon C."/>
            <person name="Castanera R."/>
            <person name="Culley D."/>
            <person name="Daum C."/>
            <person name="Ezra D."/>
            <person name="Gonzalez J."/>
            <person name="Henrissat B."/>
            <person name="Kuo A."/>
            <person name="Liang C."/>
            <person name="Lipzen A."/>
            <person name="Lutzoni F."/>
            <person name="Magnuson J."/>
            <person name="Mondo S."/>
            <person name="Nolan M."/>
            <person name="Ohm R."/>
            <person name="Pangilinan J."/>
            <person name="Park H.-J."/>
            <person name="Ramirez L."/>
            <person name="Alfaro M."/>
            <person name="Sun H."/>
            <person name="Tritt A."/>
            <person name="Yoshinaga Y."/>
            <person name="Zwiers L.-H."/>
            <person name="Turgeon B."/>
            <person name="Goodwin S."/>
            <person name="Spatafora J."/>
            <person name="Crous P."/>
            <person name="Grigoriev I."/>
        </authorList>
    </citation>
    <scope>NUCLEOTIDE SEQUENCE</scope>
    <source>
        <strain evidence="9">CBS 480.64</strain>
    </source>
</reference>
<dbReference type="GO" id="GO:0006235">
    <property type="term" value="P:dTTP biosynthetic process"/>
    <property type="evidence" value="ECO:0007669"/>
    <property type="project" value="UniProtKB-UniPathway"/>
</dbReference>
<dbReference type="InterPro" id="IPR020940">
    <property type="entry name" value="Thymidylate_synthase_AS"/>
</dbReference>
<gene>
    <name evidence="9" type="ORF">K470DRAFT_208435</name>
</gene>
<organism evidence="9 10">
    <name type="scientific">Piedraia hortae CBS 480.64</name>
    <dbReference type="NCBI Taxonomy" id="1314780"/>
    <lineage>
        <taxon>Eukaryota</taxon>
        <taxon>Fungi</taxon>
        <taxon>Dikarya</taxon>
        <taxon>Ascomycota</taxon>
        <taxon>Pezizomycotina</taxon>
        <taxon>Dothideomycetes</taxon>
        <taxon>Dothideomycetidae</taxon>
        <taxon>Capnodiales</taxon>
        <taxon>Piedraiaceae</taxon>
        <taxon>Piedraia</taxon>
    </lineage>
</organism>
<proteinExistence type="inferred from homology"/>